<sequence>MAWATAVANLLYSIIYPLTFLAYCVYGLLNLLVAPLLKLGLGVLKLVLLPLRIITKFEAVLLFFATALIIGLILGTVVHLTSAFVIETLNESLGFSENPPSRVNSKTRLRRSADVGRKLPFAGGPRSSRDILVELSDARKAKALGDTGGLLSSSILEEEEFSHDSA</sequence>
<feature type="transmembrane region" description="Helical" evidence="1">
    <location>
        <begin position="60"/>
        <end position="86"/>
    </location>
</feature>
<dbReference type="AlphaFoldDB" id="A0A8H3NV82"/>
<gene>
    <name evidence="2" type="ORF">IFM46972_06164</name>
</gene>
<keyword evidence="1" id="KW-0812">Transmembrane</keyword>
<accession>A0A8H3NV82</accession>
<protein>
    <submittedName>
        <fullName evidence="2">Uncharacterized protein</fullName>
    </submittedName>
</protein>
<proteinExistence type="predicted"/>
<comment type="caution">
    <text evidence="2">The sequence shown here is derived from an EMBL/GenBank/DDBJ whole genome shotgun (WGS) entry which is preliminary data.</text>
</comment>
<keyword evidence="1" id="KW-1133">Transmembrane helix</keyword>
<evidence type="ECO:0000313" key="3">
    <source>
        <dbReference type="Proteomes" id="UP000465221"/>
    </source>
</evidence>
<organism evidence="2 3">
    <name type="scientific">Aspergillus udagawae</name>
    <dbReference type="NCBI Taxonomy" id="91492"/>
    <lineage>
        <taxon>Eukaryota</taxon>
        <taxon>Fungi</taxon>
        <taxon>Dikarya</taxon>
        <taxon>Ascomycota</taxon>
        <taxon>Pezizomycotina</taxon>
        <taxon>Eurotiomycetes</taxon>
        <taxon>Eurotiomycetidae</taxon>
        <taxon>Eurotiales</taxon>
        <taxon>Aspergillaceae</taxon>
        <taxon>Aspergillus</taxon>
        <taxon>Aspergillus subgen. Fumigati</taxon>
    </lineage>
</organism>
<dbReference type="EMBL" id="BLKC01000040">
    <property type="protein sequence ID" value="GFF40271.1"/>
    <property type="molecule type" value="Genomic_DNA"/>
</dbReference>
<name>A0A8H3NV82_9EURO</name>
<dbReference type="Proteomes" id="UP000465221">
    <property type="component" value="Unassembled WGS sequence"/>
</dbReference>
<evidence type="ECO:0000256" key="1">
    <source>
        <dbReference type="SAM" id="Phobius"/>
    </source>
</evidence>
<keyword evidence="1" id="KW-0472">Membrane</keyword>
<evidence type="ECO:0000313" key="2">
    <source>
        <dbReference type="EMBL" id="GFF40271.1"/>
    </source>
</evidence>
<reference evidence="2 3" key="1">
    <citation type="submission" date="2020-01" db="EMBL/GenBank/DDBJ databases">
        <title>Draft genome sequence of Aspergillus udagawae IFM 46972.</title>
        <authorList>
            <person name="Takahashi H."/>
            <person name="Yaguchi T."/>
        </authorList>
    </citation>
    <scope>NUCLEOTIDE SEQUENCE [LARGE SCALE GENOMIC DNA]</scope>
    <source>
        <strain evidence="2 3">IFM 46972</strain>
    </source>
</reference>
<feature type="transmembrane region" description="Helical" evidence="1">
    <location>
        <begin position="20"/>
        <end position="48"/>
    </location>
</feature>